<dbReference type="HOGENOM" id="CLU_2201167_0_0_1"/>
<keyword evidence="2" id="KW-1185">Reference proteome</keyword>
<accession>A0A0E0EZF5</accession>
<dbReference type="AlphaFoldDB" id="A0A0E0EZF5"/>
<sequence>MAIPVELSDRNSLVVKSSLLCPLAVDAALVVNAPAGVARRTRSWCRPTREVRRGGERGCGRGTPVLIVEDPVVSGFSIEGRKSDSDELIPTTDRICARFRQILGPLWA</sequence>
<dbReference type="Gramene" id="OMERI10G11220.1">
    <property type="protein sequence ID" value="OMERI10G11220.1"/>
    <property type="gene ID" value="OMERI10G11220"/>
</dbReference>
<name>A0A0E0EZF5_9ORYZ</name>
<reference evidence="1" key="2">
    <citation type="submission" date="2018-05" db="EMBL/GenBank/DDBJ databases">
        <title>OmerRS3 (Oryza meridionalis Reference Sequence Version 3).</title>
        <authorList>
            <person name="Zhang J."/>
            <person name="Kudrna D."/>
            <person name="Lee S."/>
            <person name="Talag J."/>
            <person name="Welchert J."/>
            <person name="Wing R.A."/>
        </authorList>
    </citation>
    <scope>NUCLEOTIDE SEQUENCE [LARGE SCALE GENOMIC DNA]</scope>
    <source>
        <strain evidence="1">OR44</strain>
    </source>
</reference>
<evidence type="ECO:0000313" key="1">
    <source>
        <dbReference type="EnsemblPlants" id="OMERI10G11220.1"/>
    </source>
</evidence>
<proteinExistence type="predicted"/>
<dbReference type="EnsemblPlants" id="OMERI10G11210.1">
    <property type="protein sequence ID" value="OMERI10G11210.1"/>
    <property type="gene ID" value="OMERI10G11210"/>
</dbReference>
<protein>
    <submittedName>
        <fullName evidence="1">Uncharacterized protein</fullName>
    </submittedName>
</protein>
<reference evidence="1" key="1">
    <citation type="submission" date="2015-04" db="UniProtKB">
        <authorList>
            <consortium name="EnsemblPlants"/>
        </authorList>
    </citation>
    <scope>IDENTIFICATION</scope>
</reference>
<evidence type="ECO:0000313" key="2">
    <source>
        <dbReference type="Proteomes" id="UP000008021"/>
    </source>
</evidence>
<organism evidence="1">
    <name type="scientific">Oryza meridionalis</name>
    <dbReference type="NCBI Taxonomy" id="40149"/>
    <lineage>
        <taxon>Eukaryota</taxon>
        <taxon>Viridiplantae</taxon>
        <taxon>Streptophyta</taxon>
        <taxon>Embryophyta</taxon>
        <taxon>Tracheophyta</taxon>
        <taxon>Spermatophyta</taxon>
        <taxon>Magnoliopsida</taxon>
        <taxon>Liliopsida</taxon>
        <taxon>Poales</taxon>
        <taxon>Poaceae</taxon>
        <taxon>BOP clade</taxon>
        <taxon>Oryzoideae</taxon>
        <taxon>Oryzeae</taxon>
        <taxon>Oryzinae</taxon>
        <taxon>Oryza</taxon>
    </lineage>
</organism>
<dbReference type="Gramene" id="OMERI10G11210.1">
    <property type="protein sequence ID" value="OMERI10G11210.1"/>
    <property type="gene ID" value="OMERI10G11210"/>
</dbReference>
<dbReference type="Proteomes" id="UP000008021">
    <property type="component" value="Chromosome 10"/>
</dbReference>
<dbReference type="EnsemblPlants" id="OMERI10G11220.1">
    <property type="protein sequence ID" value="OMERI10G11220.1"/>
    <property type="gene ID" value="OMERI10G11220"/>
</dbReference>